<keyword evidence="2 3" id="KW-0802">TPR repeat</keyword>
<dbReference type="Pfam" id="PF00515">
    <property type="entry name" value="TPR_1"/>
    <property type="match status" value="1"/>
</dbReference>
<sequence length="739" mass="79032">MSHTGKSIQEMGFDSLTDRFRYTLSCSNIDNNIDNNKPDFKELDLGSPVSPLVARTSGNGGGAGGGGGAAVSSSSSSSSSGSATGKTNATQLGRRSDGKANSHSGELSGSSETSPTASESHRSTATKGNSKPGHRRLGSAGIPLIYSGGSFISTSSSPNNGGAGSGGGCGGNTATSSSSNSATNLFPSGNICPSGKILKPAMASKTASKTVVLGSGTGNYGHGSIMRGGGGAKLGSPGEANVIGNIAQSSGGEAMLVRKAMANSDPEEVKKAGNELYKRGHFVEALSLYDRAISILPDNAAYRSNRAAVLTALGRLGEAVRECEEAVRLDPGYGRAHQRLASLYLRFGQVENARCHLFFPGQQPDMSELQKLKSLEKHLKQCADARKLGDWKSVLRESDAALATGADSSPQVVSCKAEALLKLHQLEDAEFSLSNMTKLEDCPPSCLQTMFFGMLVQAYVLCVRAQIEMALGRFENAVAAIEKASQIDYSNVEVTRVLSRVENVARARFQGNNLFSSGRYSEACTAYGEGLKYDSSNSVLYCNRAVCWSKLGLWEQSVEDCNQALKIQPNYIKALLRRAASNAKLERWSDAVRDYEVLRRELPGDNEVAESLHRAQIALKKSHIEDVHNNMKFGGEVEEVSSLDKFKAAVSSLGVSVVHFKVASNEQCEEISPFINMLCVRYPSVKFFKVDVEESLAIAKAESIRTVPTFKIYKNGVKVKEMIRPNHQFLEESVRNCSL</sequence>
<dbReference type="InterPro" id="IPR011990">
    <property type="entry name" value="TPR-like_helical_dom_sf"/>
</dbReference>
<evidence type="ECO:0000313" key="6">
    <source>
        <dbReference type="EMBL" id="KAF3444030.1"/>
    </source>
</evidence>
<dbReference type="GO" id="GO:0005737">
    <property type="term" value="C:cytoplasm"/>
    <property type="evidence" value="ECO:0007669"/>
    <property type="project" value="TreeGrafter"/>
</dbReference>
<feature type="region of interest" description="Disordered" evidence="4">
    <location>
        <begin position="28"/>
        <end position="142"/>
    </location>
</feature>
<feature type="compositionally biased region" description="Low complexity" evidence="4">
    <location>
        <begin position="172"/>
        <end position="181"/>
    </location>
</feature>
<dbReference type="Pfam" id="PF13432">
    <property type="entry name" value="TPR_16"/>
    <property type="match status" value="1"/>
</dbReference>
<dbReference type="Gene3D" id="1.25.40.10">
    <property type="entry name" value="Tetratricopeptide repeat domain"/>
    <property type="match status" value="1"/>
</dbReference>
<dbReference type="SMART" id="SM00028">
    <property type="entry name" value="TPR"/>
    <property type="match status" value="6"/>
</dbReference>
<dbReference type="InterPro" id="IPR036249">
    <property type="entry name" value="Thioredoxin-like_sf"/>
</dbReference>
<accession>A0A8K0H1U1</accession>
<feature type="compositionally biased region" description="Gly residues" evidence="4">
    <location>
        <begin position="161"/>
        <end position="171"/>
    </location>
</feature>
<evidence type="ECO:0000256" key="2">
    <source>
        <dbReference type="ARBA" id="ARBA00022803"/>
    </source>
</evidence>
<dbReference type="Pfam" id="PF00085">
    <property type="entry name" value="Thioredoxin"/>
    <property type="match status" value="1"/>
</dbReference>
<dbReference type="AlphaFoldDB" id="A0A8K0H1U1"/>
<dbReference type="CDD" id="cd02947">
    <property type="entry name" value="TRX_family"/>
    <property type="match status" value="1"/>
</dbReference>
<dbReference type="OrthoDB" id="2121326at2759"/>
<dbReference type="GO" id="GO:0006950">
    <property type="term" value="P:response to stress"/>
    <property type="evidence" value="ECO:0007669"/>
    <property type="project" value="UniProtKB-ARBA"/>
</dbReference>
<feature type="compositionally biased region" description="Gly residues" evidence="4">
    <location>
        <begin position="58"/>
        <end position="69"/>
    </location>
</feature>
<dbReference type="EMBL" id="VOIH02000006">
    <property type="protein sequence ID" value="KAF3444030.1"/>
    <property type="molecule type" value="Genomic_DNA"/>
</dbReference>
<dbReference type="Pfam" id="PF13181">
    <property type="entry name" value="TPR_8"/>
    <property type="match status" value="1"/>
</dbReference>
<gene>
    <name evidence="6" type="ORF">FNV43_RR13720</name>
</gene>
<protein>
    <recommendedName>
        <fullName evidence="5">Thioredoxin domain-containing protein</fullName>
    </recommendedName>
</protein>
<dbReference type="InterPro" id="IPR044534">
    <property type="entry name" value="TTL1-4"/>
</dbReference>
<dbReference type="PANTHER" id="PTHR46050">
    <property type="entry name" value="TPR REPEAT-CONTAINING THIOREDOXIN"/>
    <property type="match status" value="1"/>
</dbReference>
<feature type="repeat" description="TPR" evidence="3">
    <location>
        <begin position="266"/>
        <end position="299"/>
    </location>
</feature>
<dbReference type="Gene3D" id="3.40.30.10">
    <property type="entry name" value="Glutaredoxin"/>
    <property type="match status" value="1"/>
</dbReference>
<feature type="domain" description="Thioredoxin" evidence="5">
    <location>
        <begin position="643"/>
        <end position="727"/>
    </location>
</feature>
<evidence type="ECO:0000256" key="3">
    <source>
        <dbReference type="PROSITE-ProRule" id="PRU00339"/>
    </source>
</evidence>
<evidence type="ECO:0000256" key="4">
    <source>
        <dbReference type="SAM" id="MobiDB-lite"/>
    </source>
</evidence>
<dbReference type="InterPro" id="IPR013766">
    <property type="entry name" value="Thioredoxin_domain"/>
</dbReference>
<dbReference type="Proteomes" id="UP000796880">
    <property type="component" value="Unassembled WGS sequence"/>
</dbReference>
<dbReference type="SUPFAM" id="SSF48452">
    <property type="entry name" value="TPR-like"/>
    <property type="match status" value="1"/>
</dbReference>
<keyword evidence="1" id="KW-0677">Repeat</keyword>
<dbReference type="PANTHER" id="PTHR46050:SF29">
    <property type="entry name" value="TPR REPEAT-CONTAINING THIOREDOXIN TTL4"/>
    <property type="match status" value="1"/>
</dbReference>
<dbReference type="SUPFAM" id="SSF52833">
    <property type="entry name" value="Thioredoxin-like"/>
    <property type="match status" value="1"/>
</dbReference>
<proteinExistence type="predicted"/>
<evidence type="ECO:0000259" key="5">
    <source>
        <dbReference type="Pfam" id="PF00085"/>
    </source>
</evidence>
<keyword evidence="7" id="KW-1185">Reference proteome</keyword>
<name>A0A8K0H1U1_9ROSA</name>
<evidence type="ECO:0000313" key="7">
    <source>
        <dbReference type="Proteomes" id="UP000796880"/>
    </source>
</evidence>
<feature type="compositionally biased region" description="Polar residues" evidence="4">
    <location>
        <begin position="101"/>
        <end position="129"/>
    </location>
</feature>
<reference evidence="6" key="1">
    <citation type="submission" date="2020-03" db="EMBL/GenBank/DDBJ databases">
        <title>A high-quality chromosome-level genome assembly of a woody plant with both climbing and erect habits, Rhamnella rubrinervis.</title>
        <authorList>
            <person name="Lu Z."/>
            <person name="Yang Y."/>
            <person name="Zhu X."/>
            <person name="Sun Y."/>
        </authorList>
    </citation>
    <scope>NUCLEOTIDE SEQUENCE</scope>
    <source>
        <strain evidence="6">BYM</strain>
        <tissue evidence="6">Leaf</tissue>
    </source>
</reference>
<dbReference type="InterPro" id="IPR019734">
    <property type="entry name" value="TPR_rpt"/>
</dbReference>
<evidence type="ECO:0000256" key="1">
    <source>
        <dbReference type="ARBA" id="ARBA00022737"/>
    </source>
</evidence>
<dbReference type="FunFam" id="3.40.30.10:FF:000211">
    <property type="entry name" value="TPR repeat-containing thioredoxin TTL4"/>
    <property type="match status" value="1"/>
</dbReference>
<organism evidence="6 7">
    <name type="scientific">Rhamnella rubrinervis</name>
    <dbReference type="NCBI Taxonomy" id="2594499"/>
    <lineage>
        <taxon>Eukaryota</taxon>
        <taxon>Viridiplantae</taxon>
        <taxon>Streptophyta</taxon>
        <taxon>Embryophyta</taxon>
        <taxon>Tracheophyta</taxon>
        <taxon>Spermatophyta</taxon>
        <taxon>Magnoliopsida</taxon>
        <taxon>eudicotyledons</taxon>
        <taxon>Gunneridae</taxon>
        <taxon>Pentapetalae</taxon>
        <taxon>rosids</taxon>
        <taxon>fabids</taxon>
        <taxon>Rosales</taxon>
        <taxon>Rhamnaceae</taxon>
        <taxon>rhamnoid group</taxon>
        <taxon>Rhamneae</taxon>
        <taxon>Rhamnella</taxon>
    </lineage>
</organism>
<feature type="compositionally biased region" description="Low complexity" evidence="4">
    <location>
        <begin position="70"/>
        <end position="85"/>
    </location>
</feature>
<dbReference type="PROSITE" id="PS50005">
    <property type="entry name" value="TPR"/>
    <property type="match status" value="1"/>
</dbReference>
<feature type="region of interest" description="Disordered" evidence="4">
    <location>
        <begin position="157"/>
        <end position="181"/>
    </location>
</feature>
<comment type="caution">
    <text evidence="6">The sequence shown here is derived from an EMBL/GenBank/DDBJ whole genome shotgun (WGS) entry which is preliminary data.</text>
</comment>